<gene>
    <name evidence="2" type="ORF">S01H4_64727</name>
</gene>
<evidence type="ECO:0000313" key="2">
    <source>
        <dbReference type="EMBL" id="GAH13101.1"/>
    </source>
</evidence>
<dbReference type="EMBL" id="BART01039350">
    <property type="protein sequence ID" value="GAH13101.1"/>
    <property type="molecule type" value="Genomic_DNA"/>
</dbReference>
<name>X1CX85_9ZZZZ</name>
<feature type="compositionally biased region" description="Polar residues" evidence="1">
    <location>
        <begin position="13"/>
        <end position="24"/>
    </location>
</feature>
<protein>
    <submittedName>
        <fullName evidence="2">Uncharacterized protein</fullName>
    </submittedName>
</protein>
<sequence length="34" mass="3942">MPRFANLKGSMNPFDNNKPVLSSSDRIRNKKSKY</sequence>
<accession>X1CX85</accession>
<comment type="caution">
    <text evidence="2">The sequence shown here is derived from an EMBL/GenBank/DDBJ whole genome shotgun (WGS) entry which is preliminary data.</text>
</comment>
<proteinExistence type="predicted"/>
<reference evidence="2" key="1">
    <citation type="journal article" date="2014" name="Front. Microbiol.">
        <title>High frequency of phylogenetically diverse reductive dehalogenase-homologous genes in deep subseafloor sedimentary metagenomes.</title>
        <authorList>
            <person name="Kawai M."/>
            <person name="Futagami T."/>
            <person name="Toyoda A."/>
            <person name="Takaki Y."/>
            <person name="Nishi S."/>
            <person name="Hori S."/>
            <person name="Arai W."/>
            <person name="Tsubouchi T."/>
            <person name="Morono Y."/>
            <person name="Uchiyama I."/>
            <person name="Ito T."/>
            <person name="Fujiyama A."/>
            <person name="Inagaki F."/>
            <person name="Takami H."/>
        </authorList>
    </citation>
    <scope>NUCLEOTIDE SEQUENCE</scope>
    <source>
        <strain evidence="2">Expedition CK06-06</strain>
    </source>
</reference>
<dbReference type="AlphaFoldDB" id="X1CX85"/>
<feature type="non-terminal residue" evidence="2">
    <location>
        <position position="34"/>
    </location>
</feature>
<evidence type="ECO:0000256" key="1">
    <source>
        <dbReference type="SAM" id="MobiDB-lite"/>
    </source>
</evidence>
<organism evidence="2">
    <name type="scientific">marine sediment metagenome</name>
    <dbReference type="NCBI Taxonomy" id="412755"/>
    <lineage>
        <taxon>unclassified sequences</taxon>
        <taxon>metagenomes</taxon>
        <taxon>ecological metagenomes</taxon>
    </lineage>
</organism>
<feature type="region of interest" description="Disordered" evidence="1">
    <location>
        <begin position="1"/>
        <end position="34"/>
    </location>
</feature>